<dbReference type="Gene3D" id="1.25.40.10">
    <property type="entry name" value="Tetratricopeptide repeat domain"/>
    <property type="match status" value="1"/>
</dbReference>
<feature type="repeat" description="TPR" evidence="1">
    <location>
        <begin position="3"/>
        <end position="36"/>
    </location>
</feature>
<dbReference type="HOGENOM" id="CLU_2956787_0_0_10"/>
<reference evidence="2 3" key="1">
    <citation type="submission" date="2012-05" db="EMBL/GenBank/DDBJ databases">
        <authorList>
            <person name="Weinstock G."/>
            <person name="Sodergren E."/>
            <person name="Lobos E.A."/>
            <person name="Fulton L."/>
            <person name="Fulton R."/>
            <person name="Courtney L."/>
            <person name="Fronick C."/>
            <person name="O'Laughlin M."/>
            <person name="Godfrey J."/>
            <person name="Wilson R.M."/>
            <person name="Miner T."/>
            <person name="Farmer C."/>
            <person name="Delehaunty K."/>
            <person name="Cordes M."/>
            <person name="Minx P."/>
            <person name="Tomlinson C."/>
            <person name="Chen J."/>
            <person name="Wollam A."/>
            <person name="Pepin K.H."/>
            <person name="Bhonagiri V."/>
            <person name="Zhang X."/>
            <person name="Suruliraj S."/>
            <person name="Warren W."/>
            <person name="Mitreva M."/>
            <person name="Mardis E.R."/>
            <person name="Wilson R.K."/>
        </authorList>
    </citation>
    <scope>NUCLEOTIDE SEQUENCE [LARGE SCALE GENOMIC DNA]</scope>
    <source>
        <strain evidence="2 3">F0055</strain>
    </source>
</reference>
<dbReference type="AlphaFoldDB" id="L1NIF1"/>
<sequence length="59" mass="7034">MDSKEYYEQGNKYRKEGNWQMALECYSEAIEQDPNSPAVEAKEMLNNILNYYCKDLYNP</sequence>
<accession>L1NIF1</accession>
<dbReference type="Proteomes" id="UP000010433">
    <property type="component" value="Unassembled WGS sequence"/>
</dbReference>
<evidence type="ECO:0000313" key="2">
    <source>
        <dbReference type="EMBL" id="EKY02972.1"/>
    </source>
</evidence>
<name>L1NIF1_9BACT</name>
<dbReference type="InterPro" id="IPR019734">
    <property type="entry name" value="TPR_rpt"/>
</dbReference>
<evidence type="ECO:0000313" key="3">
    <source>
        <dbReference type="Proteomes" id="UP000010433"/>
    </source>
</evidence>
<dbReference type="Pfam" id="PF00515">
    <property type="entry name" value="TPR_1"/>
    <property type="match status" value="1"/>
</dbReference>
<dbReference type="EMBL" id="AMEP01000043">
    <property type="protein sequence ID" value="EKY02972.1"/>
    <property type="molecule type" value="Genomic_DNA"/>
</dbReference>
<dbReference type="PATRIC" id="fig|1127699.3.peg.513"/>
<dbReference type="RefSeq" id="WP_009161730.1">
    <property type="nucleotide sequence ID" value="NZ_KB290974.1"/>
</dbReference>
<keyword evidence="1" id="KW-0802">TPR repeat</keyword>
<dbReference type="InterPro" id="IPR011990">
    <property type="entry name" value="TPR-like_helical_dom_sf"/>
</dbReference>
<dbReference type="PROSITE" id="PS50293">
    <property type="entry name" value="TPR_REGION"/>
    <property type="match status" value="1"/>
</dbReference>
<dbReference type="PROSITE" id="PS50005">
    <property type="entry name" value="TPR"/>
    <property type="match status" value="1"/>
</dbReference>
<organism evidence="2 3">
    <name type="scientific">Hoylesella saccharolytica F0055</name>
    <dbReference type="NCBI Taxonomy" id="1127699"/>
    <lineage>
        <taxon>Bacteria</taxon>
        <taxon>Pseudomonadati</taxon>
        <taxon>Bacteroidota</taxon>
        <taxon>Bacteroidia</taxon>
        <taxon>Bacteroidales</taxon>
        <taxon>Prevotellaceae</taxon>
        <taxon>Hoylesella</taxon>
    </lineage>
</organism>
<dbReference type="STRING" id="1127699.HMPREF9151_00561"/>
<dbReference type="OrthoDB" id="1122525at2"/>
<evidence type="ECO:0000256" key="1">
    <source>
        <dbReference type="PROSITE-ProRule" id="PRU00339"/>
    </source>
</evidence>
<gene>
    <name evidence="2" type="ORF">HMPREF9151_00561</name>
</gene>
<keyword evidence="3" id="KW-1185">Reference proteome</keyword>
<dbReference type="SMART" id="SM00028">
    <property type="entry name" value="TPR"/>
    <property type="match status" value="1"/>
</dbReference>
<comment type="caution">
    <text evidence="2">The sequence shown here is derived from an EMBL/GenBank/DDBJ whole genome shotgun (WGS) entry which is preliminary data.</text>
</comment>
<dbReference type="SUPFAM" id="SSF48452">
    <property type="entry name" value="TPR-like"/>
    <property type="match status" value="1"/>
</dbReference>
<protein>
    <submittedName>
        <fullName evidence="2">Tetratricopeptide repeat protein</fullName>
    </submittedName>
</protein>
<proteinExistence type="predicted"/>